<dbReference type="Pfam" id="PF00595">
    <property type="entry name" value="PDZ"/>
    <property type="match status" value="1"/>
</dbReference>
<dbReference type="PANTHER" id="PTHR23119">
    <property type="entry name" value="DISCS LARGE"/>
    <property type="match status" value="1"/>
</dbReference>
<reference evidence="6" key="1">
    <citation type="submission" date="2022-11" db="UniProtKB">
        <authorList>
            <consortium name="WormBaseParasite"/>
        </authorList>
    </citation>
    <scope>IDENTIFICATION</scope>
</reference>
<evidence type="ECO:0000313" key="6">
    <source>
        <dbReference type="WBParaSite" id="jg2541"/>
    </source>
</evidence>
<dbReference type="SUPFAM" id="SSF52058">
    <property type="entry name" value="L domain-like"/>
    <property type="match status" value="1"/>
</dbReference>
<dbReference type="InterPro" id="IPR050614">
    <property type="entry name" value="Synaptic_Scaffolding_LAP-MAGUK"/>
</dbReference>
<dbReference type="Pfam" id="PF13855">
    <property type="entry name" value="LRR_8"/>
    <property type="match status" value="1"/>
</dbReference>
<evidence type="ECO:0000313" key="5">
    <source>
        <dbReference type="Proteomes" id="UP000887574"/>
    </source>
</evidence>
<dbReference type="InterPro" id="IPR001478">
    <property type="entry name" value="PDZ"/>
</dbReference>
<dbReference type="Gene3D" id="3.80.10.10">
    <property type="entry name" value="Ribonuclease Inhibitor"/>
    <property type="match status" value="2"/>
</dbReference>
<dbReference type="Proteomes" id="UP000887574">
    <property type="component" value="Unplaced"/>
</dbReference>
<dbReference type="SMART" id="SM00228">
    <property type="entry name" value="PDZ"/>
    <property type="match status" value="1"/>
</dbReference>
<protein>
    <submittedName>
        <fullName evidence="6">PDZ domain-containing protein</fullName>
    </submittedName>
</protein>
<sequence length="658" mass="72997">MQSANHPLGNRALWKNTGGVTARYEPHQGLAQVSLNISRNDISDLPEDLKVCRQLLVLDVSSNPIARLPDYITHLPQDIGRLVGLKSLEVRENHLRSLPPSIVQLTQLLRLDLGQNELDELPAEIGALKLLQELYVDDNSLELAGKHSLLCNLEQLDVQSNRLMALPLEIGELSNLADLTLVPQLSFYFTQFNGRLKKLLMLRVDDNSLTQLTPAIGSCASLTELYLMQNLISELPSSIGNLSHLQNLNVDKNQITHVPALALWLSENQSQALLKLQQEVDARTGIKVLTCYLLPQQSAGQNEINHKVPNRSFVEPTTLSVNNNSRQFERHDTPQPKPNMGAPKLNKKQVIDGHVIPRLDENPTNHFGIEQKNEFPRQQQVIHTLKEQLQPYDQPPKSSNQIGFETLFNTCSMTKWRIQQSLSFEKGNSNYSNNNEEEDNGFECRLKRIKHSHMAKDTNSTSTTIGTSPSSSSQTSKSTCFSEVCLISSQQPPLNLTSLLPPASSIHFHPHLLRLQLHNRHQTSSGQTRAQSWFGLSIAGGVESTPYKDGDSGLFISKLIANAPAERAGLRVGDKVLEINGKSMTNQSMMRLYSVSRKSLTSQAAVSSSPLIQQQNPSTSTSTNALNEPIHCSSSNSLKNVISTSVRLDDTGMPFLHS</sequence>
<evidence type="ECO:0000256" key="2">
    <source>
        <dbReference type="ARBA" id="ARBA00022737"/>
    </source>
</evidence>
<feature type="compositionally biased region" description="Low complexity" evidence="3">
    <location>
        <begin position="458"/>
        <end position="476"/>
    </location>
</feature>
<keyword evidence="5" id="KW-1185">Reference proteome</keyword>
<organism evidence="5 6">
    <name type="scientific">Ditylenchus dipsaci</name>
    <dbReference type="NCBI Taxonomy" id="166011"/>
    <lineage>
        <taxon>Eukaryota</taxon>
        <taxon>Metazoa</taxon>
        <taxon>Ecdysozoa</taxon>
        <taxon>Nematoda</taxon>
        <taxon>Chromadorea</taxon>
        <taxon>Rhabditida</taxon>
        <taxon>Tylenchina</taxon>
        <taxon>Tylenchomorpha</taxon>
        <taxon>Sphaerularioidea</taxon>
        <taxon>Anguinidae</taxon>
        <taxon>Anguininae</taxon>
        <taxon>Ditylenchus</taxon>
    </lineage>
</organism>
<dbReference type="AlphaFoldDB" id="A0A915E269"/>
<dbReference type="GO" id="GO:0014069">
    <property type="term" value="C:postsynaptic density"/>
    <property type="evidence" value="ECO:0007669"/>
    <property type="project" value="TreeGrafter"/>
</dbReference>
<dbReference type="SUPFAM" id="SSF50156">
    <property type="entry name" value="PDZ domain-like"/>
    <property type="match status" value="1"/>
</dbReference>
<feature type="region of interest" description="Disordered" evidence="3">
    <location>
        <begin position="606"/>
        <end position="631"/>
    </location>
</feature>
<dbReference type="WBParaSite" id="jg2541">
    <property type="protein sequence ID" value="jg2541"/>
    <property type="gene ID" value="jg2541"/>
</dbReference>
<accession>A0A915E269</accession>
<dbReference type="PROSITE" id="PS51450">
    <property type="entry name" value="LRR"/>
    <property type="match status" value="1"/>
</dbReference>
<dbReference type="GO" id="GO:0045197">
    <property type="term" value="P:establishment or maintenance of epithelial cell apical/basal polarity"/>
    <property type="evidence" value="ECO:0007669"/>
    <property type="project" value="TreeGrafter"/>
</dbReference>
<dbReference type="GO" id="GO:0045211">
    <property type="term" value="C:postsynaptic membrane"/>
    <property type="evidence" value="ECO:0007669"/>
    <property type="project" value="TreeGrafter"/>
</dbReference>
<dbReference type="InterPro" id="IPR001611">
    <property type="entry name" value="Leu-rich_rpt"/>
</dbReference>
<dbReference type="SMART" id="SM00369">
    <property type="entry name" value="LRR_TYP"/>
    <property type="match status" value="7"/>
</dbReference>
<name>A0A915E269_9BILA</name>
<keyword evidence="2" id="KW-0677">Repeat</keyword>
<feature type="region of interest" description="Disordered" evidence="3">
    <location>
        <begin position="453"/>
        <end position="476"/>
    </location>
</feature>
<dbReference type="InterPro" id="IPR032675">
    <property type="entry name" value="LRR_dom_sf"/>
</dbReference>
<evidence type="ECO:0000259" key="4">
    <source>
        <dbReference type="PROSITE" id="PS50106"/>
    </source>
</evidence>
<dbReference type="GO" id="GO:0019901">
    <property type="term" value="F:protein kinase binding"/>
    <property type="evidence" value="ECO:0007669"/>
    <property type="project" value="TreeGrafter"/>
</dbReference>
<feature type="domain" description="PDZ" evidence="4">
    <location>
        <begin position="514"/>
        <end position="599"/>
    </location>
</feature>
<dbReference type="GO" id="GO:0016323">
    <property type="term" value="C:basolateral plasma membrane"/>
    <property type="evidence" value="ECO:0007669"/>
    <property type="project" value="TreeGrafter"/>
</dbReference>
<dbReference type="GO" id="GO:0043113">
    <property type="term" value="P:receptor clustering"/>
    <property type="evidence" value="ECO:0007669"/>
    <property type="project" value="TreeGrafter"/>
</dbReference>
<dbReference type="PROSITE" id="PS50106">
    <property type="entry name" value="PDZ"/>
    <property type="match status" value="1"/>
</dbReference>
<dbReference type="Gene3D" id="2.30.42.10">
    <property type="match status" value="1"/>
</dbReference>
<dbReference type="GO" id="GO:0098887">
    <property type="term" value="P:neurotransmitter receptor transport, endosome to postsynaptic membrane"/>
    <property type="evidence" value="ECO:0007669"/>
    <property type="project" value="TreeGrafter"/>
</dbReference>
<dbReference type="InterPro" id="IPR036034">
    <property type="entry name" value="PDZ_sf"/>
</dbReference>
<evidence type="ECO:0000256" key="3">
    <source>
        <dbReference type="SAM" id="MobiDB-lite"/>
    </source>
</evidence>
<dbReference type="SMART" id="SM00364">
    <property type="entry name" value="LRR_BAC"/>
    <property type="match status" value="7"/>
</dbReference>
<dbReference type="GO" id="GO:0005912">
    <property type="term" value="C:adherens junction"/>
    <property type="evidence" value="ECO:0007669"/>
    <property type="project" value="TreeGrafter"/>
</dbReference>
<dbReference type="PANTHER" id="PTHR23119:SF44">
    <property type="entry name" value="PROTEIN LAP4"/>
    <property type="match status" value="1"/>
</dbReference>
<dbReference type="GO" id="GO:0098968">
    <property type="term" value="P:neurotransmitter receptor transport postsynaptic membrane to endosome"/>
    <property type="evidence" value="ECO:0007669"/>
    <property type="project" value="TreeGrafter"/>
</dbReference>
<dbReference type="GO" id="GO:0098609">
    <property type="term" value="P:cell-cell adhesion"/>
    <property type="evidence" value="ECO:0007669"/>
    <property type="project" value="TreeGrafter"/>
</dbReference>
<dbReference type="InterPro" id="IPR003591">
    <property type="entry name" value="Leu-rich_rpt_typical-subtyp"/>
</dbReference>
<keyword evidence="1" id="KW-0433">Leucine-rich repeat</keyword>
<proteinExistence type="predicted"/>
<evidence type="ECO:0000256" key="1">
    <source>
        <dbReference type="ARBA" id="ARBA00022614"/>
    </source>
</evidence>